<sequence>MTELHIKPAPGLTVRDPDSYEPLAAKGEKKPRTSFWLRRLKDGDVVTVTATVDAAVPKKGADK</sequence>
<proteinExistence type="predicted"/>
<protein>
    <submittedName>
        <fullName evidence="2">Putative bacteriophage protein</fullName>
    </submittedName>
</protein>
<dbReference type="AlphaFoldDB" id="A0A380Q3I8"/>
<evidence type="ECO:0000256" key="1">
    <source>
        <dbReference type="SAM" id="MobiDB-lite"/>
    </source>
</evidence>
<evidence type="ECO:0000313" key="3">
    <source>
        <dbReference type="Proteomes" id="UP000255087"/>
    </source>
</evidence>
<dbReference type="Proteomes" id="UP000255087">
    <property type="component" value="Unassembled WGS sequence"/>
</dbReference>
<reference evidence="2 3" key="1">
    <citation type="submission" date="2018-06" db="EMBL/GenBank/DDBJ databases">
        <authorList>
            <consortium name="Pathogen Informatics"/>
            <person name="Doyle S."/>
        </authorList>
    </citation>
    <scope>NUCLEOTIDE SEQUENCE [LARGE SCALE GENOMIC DNA]</scope>
    <source>
        <strain evidence="2 3">NCTC8580</strain>
    </source>
</reference>
<organism evidence="2 3">
    <name type="scientific">Yersinia pseudotuberculosis</name>
    <dbReference type="NCBI Taxonomy" id="633"/>
    <lineage>
        <taxon>Bacteria</taxon>
        <taxon>Pseudomonadati</taxon>
        <taxon>Pseudomonadota</taxon>
        <taxon>Gammaproteobacteria</taxon>
        <taxon>Enterobacterales</taxon>
        <taxon>Yersiniaceae</taxon>
        <taxon>Yersinia</taxon>
    </lineage>
</organism>
<dbReference type="Pfam" id="PF10948">
    <property type="entry name" value="DUF2635"/>
    <property type="match status" value="1"/>
</dbReference>
<accession>A0A380Q3I8</accession>
<dbReference type="EMBL" id="UHJC01000001">
    <property type="protein sequence ID" value="SUP80390.1"/>
    <property type="molecule type" value="Genomic_DNA"/>
</dbReference>
<dbReference type="InterPro" id="IPR024400">
    <property type="entry name" value="DUF2635"/>
</dbReference>
<feature type="region of interest" description="Disordered" evidence="1">
    <location>
        <begin position="1"/>
        <end position="31"/>
    </location>
</feature>
<name>A0A380Q3I8_YERPU</name>
<gene>
    <name evidence="2" type="ORF">NCTC8580_00441</name>
</gene>
<dbReference type="RefSeq" id="WP_054878143.1">
    <property type="nucleotide sequence ID" value="NZ_AP031366.1"/>
</dbReference>
<evidence type="ECO:0000313" key="2">
    <source>
        <dbReference type="EMBL" id="SUP80390.1"/>
    </source>
</evidence>